<feature type="domain" description="Penicillin-binding protein transpeptidase" evidence="4">
    <location>
        <begin position="242"/>
        <end position="545"/>
    </location>
</feature>
<dbReference type="GO" id="GO:0071555">
    <property type="term" value="P:cell wall organization"/>
    <property type="evidence" value="ECO:0007669"/>
    <property type="project" value="TreeGrafter"/>
</dbReference>
<dbReference type="GO" id="GO:0005886">
    <property type="term" value="C:plasma membrane"/>
    <property type="evidence" value="ECO:0007669"/>
    <property type="project" value="TreeGrafter"/>
</dbReference>
<evidence type="ECO:0000313" key="6">
    <source>
        <dbReference type="EMBL" id="TWE13245.1"/>
    </source>
</evidence>
<comment type="caution">
    <text evidence="6">The sequence shown here is derived from an EMBL/GenBank/DDBJ whole genome shotgun (WGS) entry which is preliminary data.</text>
</comment>
<dbReference type="InterPro" id="IPR005311">
    <property type="entry name" value="PBP_dimer"/>
</dbReference>
<dbReference type="SUPFAM" id="SSF56519">
    <property type="entry name" value="Penicillin binding protein dimerisation domain"/>
    <property type="match status" value="1"/>
</dbReference>
<dbReference type="Gene3D" id="3.40.710.10">
    <property type="entry name" value="DD-peptidase/beta-lactamase superfamily"/>
    <property type="match status" value="1"/>
</dbReference>
<dbReference type="EMBL" id="VIVQ01000001">
    <property type="protein sequence ID" value="TWE13245.1"/>
    <property type="molecule type" value="Genomic_DNA"/>
</dbReference>
<gene>
    <name evidence="6" type="ORF">BKA23_2074</name>
</gene>
<dbReference type="PANTHER" id="PTHR30627">
    <property type="entry name" value="PEPTIDOGLYCAN D,D-TRANSPEPTIDASE"/>
    <property type="match status" value="1"/>
</dbReference>
<organism evidence="6 7">
    <name type="scientific">Rudaeicoccus suwonensis</name>
    <dbReference type="NCBI Taxonomy" id="657409"/>
    <lineage>
        <taxon>Bacteria</taxon>
        <taxon>Bacillati</taxon>
        <taxon>Actinomycetota</taxon>
        <taxon>Actinomycetes</taxon>
        <taxon>Micrococcales</taxon>
        <taxon>Dermacoccaceae</taxon>
        <taxon>Rudaeicoccus</taxon>
    </lineage>
</organism>
<feature type="domain" description="Penicillin-binding protein dimerisation" evidence="5">
    <location>
        <begin position="34"/>
        <end position="163"/>
    </location>
</feature>
<dbReference type="GO" id="GO:0008658">
    <property type="term" value="F:penicillin binding"/>
    <property type="evidence" value="ECO:0007669"/>
    <property type="project" value="InterPro"/>
</dbReference>
<comment type="similarity">
    <text evidence="2">Belongs to the transpeptidase family.</text>
</comment>
<keyword evidence="7" id="KW-1185">Reference proteome</keyword>
<dbReference type="AlphaFoldDB" id="A0A561ECA8"/>
<accession>A0A561ECA8</accession>
<dbReference type="OrthoDB" id="9789078at2"/>
<dbReference type="InterPro" id="IPR036138">
    <property type="entry name" value="PBP_dimer_sf"/>
</dbReference>
<dbReference type="InterPro" id="IPR001460">
    <property type="entry name" value="PCN-bd_Tpept"/>
</dbReference>
<evidence type="ECO:0000256" key="3">
    <source>
        <dbReference type="ARBA" id="ARBA00023136"/>
    </source>
</evidence>
<comment type="subcellular location">
    <subcellularLocation>
        <location evidence="1">Membrane</location>
    </subcellularLocation>
</comment>
<protein>
    <submittedName>
        <fullName evidence="6">Peptidoglycan synthetase FtsI</fullName>
    </submittedName>
</protein>
<proteinExistence type="inferred from homology"/>
<dbReference type="Pfam" id="PF03717">
    <property type="entry name" value="PBP_dimer"/>
    <property type="match status" value="1"/>
</dbReference>
<evidence type="ECO:0000256" key="2">
    <source>
        <dbReference type="ARBA" id="ARBA00007171"/>
    </source>
</evidence>
<dbReference type="PANTHER" id="PTHR30627:SF1">
    <property type="entry name" value="PEPTIDOGLYCAN D,D-TRANSPEPTIDASE FTSI"/>
    <property type="match status" value="1"/>
</dbReference>
<evidence type="ECO:0000259" key="5">
    <source>
        <dbReference type="Pfam" id="PF03717"/>
    </source>
</evidence>
<sequence>MVFSLFAAQLLRIQGFDAASVSAQALDSRLHEQTIPALRGEIVSSDGTVLASSVTRYDITDDPTATVTYTKTVNGSLQNVGLAGAAQDIATAINGQSAPILAAMQSAYAVKSRFTYLAKNVTPQQWAAVNALGIPGIYSQSTQQRDYPQGTALAPLLGWVDASGQPGGGVELQEQAALNGKPGVHLYEQSPSGAQIATGDNKDTPAVNGGTVELTINNNLQWYAQNALAAAVNKYGALSGDVVVMDKNQNLLAVASYPSFDNNDMAEATGTTFTSRPFTESYEPGSTSKVITMAALLSQGVATPTTPVVVPNTLARAGTIFHDAEPHPTEYLTLSGVLAQSSNIGTMEEGGKLPASTIYSYMKKFGLGAPTASGYPGESAGQLDPYQDWSGTQRYTVLFGQGLAITAVQEASIFATIANGGVKEPVKLVKGVQTAKGFQPAATGSSERVISQSVATELTKMLEGVVSKTGTAEAADVAGFSVAGKTGTANRYDQQLGRYNGYTGSFIGFAPANDPQYIVSVTLQRPTKGSFYGGTVAAPTFSQIMTYALQQGKVPPTGSQAAPYPLTFDPSITSKK</sequence>
<reference evidence="6 7" key="1">
    <citation type="submission" date="2019-06" db="EMBL/GenBank/DDBJ databases">
        <title>Sequencing the genomes of 1000 actinobacteria strains.</title>
        <authorList>
            <person name="Klenk H.-P."/>
        </authorList>
    </citation>
    <scope>NUCLEOTIDE SEQUENCE [LARGE SCALE GENOMIC DNA]</scope>
    <source>
        <strain evidence="6 7">DSM 19560</strain>
    </source>
</reference>
<dbReference type="Gene3D" id="3.30.450.330">
    <property type="match status" value="1"/>
</dbReference>
<dbReference type="Gene3D" id="3.90.1310.10">
    <property type="entry name" value="Penicillin-binding protein 2a (Domain 2)"/>
    <property type="match status" value="1"/>
</dbReference>
<dbReference type="SUPFAM" id="SSF56601">
    <property type="entry name" value="beta-lactamase/transpeptidase-like"/>
    <property type="match status" value="1"/>
</dbReference>
<name>A0A561ECA8_9MICO</name>
<keyword evidence="3" id="KW-0472">Membrane</keyword>
<dbReference type="InterPro" id="IPR050515">
    <property type="entry name" value="Beta-lactam/transpept"/>
</dbReference>
<evidence type="ECO:0000259" key="4">
    <source>
        <dbReference type="Pfam" id="PF00905"/>
    </source>
</evidence>
<dbReference type="Proteomes" id="UP000318297">
    <property type="component" value="Unassembled WGS sequence"/>
</dbReference>
<dbReference type="InterPro" id="IPR012338">
    <property type="entry name" value="Beta-lactam/transpept-like"/>
</dbReference>
<evidence type="ECO:0000313" key="7">
    <source>
        <dbReference type="Proteomes" id="UP000318297"/>
    </source>
</evidence>
<dbReference type="Pfam" id="PF00905">
    <property type="entry name" value="Transpeptidase"/>
    <property type="match status" value="1"/>
</dbReference>
<evidence type="ECO:0000256" key="1">
    <source>
        <dbReference type="ARBA" id="ARBA00004370"/>
    </source>
</evidence>